<keyword evidence="15" id="KW-0732">Signal</keyword>
<keyword evidence="17" id="KW-1185">Reference proteome</keyword>
<dbReference type="SUPFAM" id="SSF55486">
    <property type="entry name" value="Metalloproteases ('zincins'), catalytic domain"/>
    <property type="match status" value="1"/>
</dbReference>
<evidence type="ECO:0000256" key="1">
    <source>
        <dbReference type="ARBA" id="ARBA00000612"/>
    </source>
</evidence>
<dbReference type="PRINTS" id="PR00787">
    <property type="entry name" value="NEUTRALPTASE"/>
</dbReference>
<dbReference type="InterPro" id="IPR024079">
    <property type="entry name" value="MetalloPept_cat_dom_sf"/>
</dbReference>
<dbReference type="Pfam" id="PF02031">
    <property type="entry name" value="Peptidase_M7"/>
    <property type="match status" value="1"/>
</dbReference>
<keyword evidence="10" id="KW-0378">Hydrolase</keyword>
<comment type="catalytic activity">
    <reaction evidence="1">
        <text>Hydrolyzes proteins with a preference for Tyr or Phe in the P1' position. Has no action on amino-acid p-nitroanilides.</text>
        <dbReference type="EC" id="3.4.24.77"/>
    </reaction>
</comment>
<evidence type="ECO:0000256" key="11">
    <source>
        <dbReference type="ARBA" id="ARBA00022833"/>
    </source>
</evidence>
<evidence type="ECO:0000256" key="14">
    <source>
        <dbReference type="ARBA" id="ARBA00029927"/>
    </source>
</evidence>
<keyword evidence="7" id="KW-0964">Secreted</keyword>
<comment type="caution">
    <text evidence="16">The sequence shown here is derived from an EMBL/GenBank/DDBJ whole genome shotgun (WGS) entry which is preliminary data.</text>
</comment>
<gene>
    <name evidence="16" type="ORF">GCM10009575_059380</name>
</gene>
<comment type="similarity">
    <text evidence="4">Belongs to the peptidase M7 family.</text>
</comment>
<evidence type="ECO:0000313" key="16">
    <source>
        <dbReference type="EMBL" id="GAA0942804.1"/>
    </source>
</evidence>
<dbReference type="Gene3D" id="3.40.390.10">
    <property type="entry name" value="Collagenase (Catalytic Domain)"/>
    <property type="match status" value="1"/>
</dbReference>
<organism evidence="16 17">
    <name type="scientific">Streptomyces rhizosphaericus</name>
    <dbReference type="NCBI Taxonomy" id="114699"/>
    <lineage>
        <taxon>Bacteria</taxon>
        <taxon>Bacillati</taxon>
        <taxon>Actinomycetota</taxon>
        <taxon>Actinomycetes</taxon>
        <taxon>Kitasatosporales</taxon>
        <taxon>Streptomycetaceae</taxon>
        <taxon>Streptomyces</taxon>
        <taxon>Streptomyces violaceusniger group</taxon>
    </lineage>
</organism>
<evidence type="ECO:0000256" key="2">
    <source>
        <dbReference type="ARBA" id="ARBA00001947"/>
    </source>
</evidence>
<dbReference type="EMBL" id="BAAAID010000043">
    <property type="protein sequence ID" value="GAA0942804.1"/>
    <property type="molecule type" value="Genomic_DNA"/>
</dbReference>
<sequence>MMEIVAVQRRAMNLMAAVVCAGAVVVGAGAPANAVESEPEVIPIDLLLAGSYADSVRDAMGIWNKAVPGIRFVEQDTPAALRVKEYTTANGTGSHAFVNGLGRGWVYLETGDAQKYKPSRIAVHELGHILSLSDLGPGSVCSKVMSGAWAGPECTNDQPDAEEAAEVADFFAVHDVGDPVPGWGTPSEG</sequence>
<evidence type="ECO:0000256" key="4">
    <source>
        <dbReference type="ARBA" id="ARBA00006571"/>
    </source>
</evidence>
<dbReference type="Proteomes" id="UP001500418">
    <property type="component" value="Unassembled WGS sequence"/>
</dbReference>
<dbReference type="EC" id="3.4.24.77" evidence="5"/>
<evidence type="ECO:0000256" key="7">
    <source>
        <dbReference type="ARBA" id="ARBA00022525"/>
    </source>
</evidence>
<evidence type="ECO:0000256" key="9">
    <source>
        <dbReference type="ARBA" id="ARBA00022723"/>
    </source>
</evidence>
<evidence type="ECO:0000256" key="12">
    <source>
        <dbReference type="ARBA" id="ARBA00023049"/>
    </source>
</evidence>
<accession>A0ABN1QI91</accession>
<reference evidence="16 17" key="1">
    <citation type="journal article" date="2019" name="Int. J. Syst. Evol. Microbiol.">
        <title>The Global Catalogue of Microorganisms (GCM) 10K type strain sequencing project: providing services to taxonomists for standard genome sequencing and annotation.</title>
        <authorList>
            <consortium name="The Broad Institute Genomics Platform"/>
            <consortium name="The Broad Institute Genome Sequencing Center for Infectious Disease"/>
            <person name="Wu L."/>
            <person name="Ma J."/>
        </authorList>
    </citation>
    <scope>NUCLEOTIDE SEQUENCE [LARGE SCALE GENOMIC DNA]</scope>
    <source>
        <strain evidence="16 17">JCM 11444</strain>
    </source>
</reference>
<feature type="chain" id="PRO_5046648174" description="Extracellular small neutral protease" evidence="15">
    <location>
        <begin position="35"/>
        <end position="189"/>
    </location>
</feature>
<evidence type="ECO:0000313" key="17">
    <source>
        <dbReference type="Proteomes" id="UP001500418"/>
    </source>
</evidence>
<evidence type="ECO:0000256" key="6">
    <source>
        <dbReference type="ARBA" id="ARBA00019129"/>
    </source>
</evidence>
<protein>
    <recommendedName>
        <fullName evidence="6">Extracellular small neutral protease</fullName>
        <ecNumber evidence="5">3.4.24.77</ecNumber>
    </recommendedName>
    <alternativeName>
        <fullName evidence="14">Snapalysin</fullName>
    </alternativeName>
</protein>
<dbReference type="InterPro" id="IPR000013">
    <property type="entry name" value="Peptidase_M7"/>
</dbReference>
<comment type="cofactor">
    <cofactor evidence="2">
        <name>Zn(2+)</name>
        <dbReference type="ChEBI" id="CHEBI:29105"/>
    </cofactor>
</comment>
<evidence type="ECO:0000256" key="8">
    <source>
        <dbReference type="ARBA" id="ARBA00022670"/>
    </source>
</evidence>
<evidence type="ECO:0000256" key="5">
    <source>
        <dbReference type="ARBA" id="ARBA00012325"/>
    </source>
</evidence>
<comment type="subcellular location">
    <subcellularLocation>
        <location evidence="3">Secreted</location>
    </subcellularLocation>
</comment>
<evidence type="ECO:0000256" key="3">
    <source>
        <dbReference type="ARBA" id="ARBA00004613"/>
    </source>
</evidence>
<evidence type="ECO:0000256" key="10">
    <source>
        <dbReference type="ARBA" id="ARBA00022801"/>
    </source>
</evidence>
<name>A0ABN1QI91_9ACTN</name>
<proteinExistence type="inferred from homology"/>
<feature type="signal peptide" evidence="15">
    <location>
        <begin position="1"/>
        <end position="34"/>
    </location>
</feature>
<keyword evidence="12" id="KW-0482">Metalloprotease</keyword>
<evidence type="ECO:0000256" key="15">
    <source>
        <dbReference type="SAM" id="SignalP"/>
    </source>
</evidence>
<keyword evidence="9" id="KW-0479">Metal-binding</keyword>
<evidence type="ECO:0000256" key="13">
    <source>
        <dbReference type="ARBA" id="ARBA00023157"/>
    </source>
</evidence>
<keyword evidence="13" id="KW-1015">Disulfide bond</keyword>
<keyword evidence="8" id="KW-0645">Protease</keyword>
<keyword evidence="11" id="KW-0862">Zinc</keyword>